<name>A0A0G4F0A0_VITBC</name>
<feature type="compositionally biased region" description="Low complexity" evidence="1">
    <location>
        <begin position="96"/>
        <end position="115"/>
    </location>
</feature>
<dbReference type="GO" id="GO:0016020">
    <property type="term" value="C:membrane"/>
    <property type="evidence" value="ECO:0007669"/>
    <property type="project" value="TreeGrafter"/>
</dbReference>
<keyword evidence="2" id="KW-0472">Membrane</keyword>
<feature type="region of interest" description="Disordered" evidence="1">
    <location>
        <begin position="1"/>
        <end position="38"/>
    </location>
</feature>
<dbReference type="InterPro" id="IPR046368">
    <property type="entry name" value="Tag1"/>
</dbReference>
<dbReference type="InParanoid" id="A0A0G4F0A0"/>
<dbReference type="OMA" id="YADMETF"/>
<sequence>MSRPVGSSGEGLCEQDEQTRRSAGPTPRTAEAPSATSLFIRNILSPLSLGFIRKHPEADHTTADGDSTTAGPREKPVAAPTPSAGDAATSVGSPDASTRTTRTPTTLPPSRSAASHLPTPSPSTGRSRMEAGQQTTRSSSQATTPTTTTPTTQHVALKPKPGSGRRRKGTDVGWIGWLRRLFKGDRRQRCLRISGIVAAVLFLLMGIGAILFFTVGLTPLAQSIIESSDLAIDTITVTAPREDGFHLALKGALRRGDFGSGIDVILPALSLDTYGVHGGKERRLGRFTIPTMRLKGSRAPLAFNASFTISDMEAWNEFTPALLEAGGRSRPTWRVASPKPFALRIRLMGIKTEISNLRFDKTLDPNAMGASLGSGLQDFKITDFGLDGSPDISGGAALSLTARFKSPSKLGVDPLGDLDLTLVYANTTVASLRARQPSLRPGQNEWHMDGELATVVAGEGSAERARAISGFVAAAMDGKGMTVNVRGNKTTEPIFATAVEALDLSPPIGALPGLADGGVFKSLTFKGLSIDLSPFDHASEDGSPSLAINSVDSGRKLQGKTKTNVVGLGGTAEVMFDSPLGDNSPIYVDKVSLTASIHDGMVAGEPSVGTLSALLKPIAQPAEPPNMSVYEWLAGTGPYVGPTPPPTVTVREPLSPPSPPLKHHRSHQPSPKPTTHPHPRPTYTSDPFAGRHLAAAAAAPVPLLFDIQGNMTLADGGKPFSTFTSAFLTEPDVYMLIKGGSAQVRLRTALGPLVLPSLTIETSRETAQPLKGFGGREDSKGGEGAESGLAVELTGFEFLSTGKRDALDLEASATLTNPSNTSVSLGDLILEMTLPDASLATSSRRRRMQRTAPVLGYLAAYGVEITPGDTTLSLKGRLRPDDMDLPIVSERLSAYLRGHPLPVRVAIAPPPSGAVWTFADELFARPGWFYEALSSFETITALPPLSELMAKPGETPSGISSDLVQKVTYESLTVTISQTPDRLPLKALLDIETRNPLGGGNTIVETVSLAATISSSEGRPLTRLNTAPQKAVMTESSTGDNLAFRLPYTGDMILYGNGEAVASFATDTLFGKGADSDASSVGLMVNGTVSAVVDTPMGRLTLSDLPVEQVTTLDEGGSLFDSLGVKLVLFQVTKLAINPSSPHTGSGAYSTRDLTMEVLVELSVANPSPFGVVFDKLDLPLHVYMKSLGVGGDLTLIAPTLAPSPDLSRLRLVGRVKADAAVQEPTVKGEMARLANGLFSGGVFPVKVAGRDDNKGAGGKLPPWLRSVVDDLALDFNLDGGLGGSLIDTVGVLNLSVQPVDDDTLVLAGILDVTANSPFGSDVPLTVRKVSIDSTLHFRQGDDASLTLGRMNLPSRAPLVQELTRVNGSDKLILQLQLNDTVRIQKQSAVSSITPFAAFIGALAKDGYVPLDIRGKAGMDVVVSATVTEGRQKKLSDIPLTLDAIPLDFTLTMGEKDGEGISVDLDSFVFEGPSEEGGLDISATAGIVNPSDASLFLGDLSFELYLPAYDDTNTTGDGPTRRMLQAAAASSSVLLGTVEAKSVFLRPGKTPIELTGRLNPAAAALVVVSRRFSEYVRGGDLPVVVKTLPKLREGGGWFNPFTPSEESSREAPPIWLKEALETIAIDTKLPPLSELGGGEGGGDLVSDISVGRFEIDLGGVAETQRAIGVVGEVGTVINNPLGEDTPLTVEAIELAVDLLGDNGQAFGVMKTQPTQIPASKQKVLGNGQIRLDFPLVATLSLTSDGSPFVAFTRDLLERKGAAAPLTIRGRTRVNVQTPMGLLDLDGLPITSKLNLTSGDQREEDALQVSVDDFKLTGDFDNLTAPAIAQSLTDVGRSTSPDGWVAMEIATTLTSRYLITIDFGNLALSAALRYGNQDIGVVETDGPFMLKAGDSQLRLRGYLWRTVRNKRQLSDLLQAAMGGAEGGGDARIQLEGVRLAYPLGSKQEGGKGLPGWVPKVAQVVKFDTTIPSFGSPADFLKPLDVSSVALAPVVNRPTDVDVHLGTNLTFGGPLMPSLTMTFTDVVLGGDLSAGPGQLGALSLKSSKMATGTGGGGVLLNLGGRMKLPEQGDALTAFIEDFLNSTDRQHDLALAGTFSGRVDLGTLGVPIDLTDVALNQTLPLESSLDTFGVEVAGVEFTGEDRNGGLAMDIFINITNPSPAQVTLGDLRLNVFLLPVEGEPVDAPMVPIGHVDVRQYVLKRNEHESKCTGILMPAAEDMDAVSARISRFLQGKTLSVRTVLDETYKTSNTPPPWLQNVIHGLDLKSELPSLASVTAGADSKLVDSLVINDFYLRLDEVEDGAEEPAIPLKGVLEVVVNNPLGSATKMSIESLGMSLSLLDGKAEDAPVLGRLEIPPVEIKDSRFVNGDDDYSQIALTIPLSTPLMLDDVDNTAAFAKRLLSAVESGAASNTTDALRVIGGADAVVSTPMGRLSLTDLQVDEELPLTGPAREEEETAVPLFEVQNFTVEEFLFLEDSGSSPITPDFPLESQEADTPSPPLSPGGDPLTPSDPSTDTSTDTSTPSEPSLPFFPPPPPPQPEPPGLPNGDQFFVDGLFGRRDRATFFGPPRALQRRGQIANGMRVSLGLAVRNPAPIGLALGDLKWSVRRDDVTIGELRTMDVILAPGSDESAVKVRGTLQAPPGVDSEAFFTELVGEMFGDDQAALQLTPRPMREGAPDWLTRIVNGVSVSVPVNGILSSDSLVASLDVSSLSLIPLGGQEVQLKGSLTITANNPLGANVDIGVSELGLSGTLYGPSSKPICVLRVPSQTAVVLTGDNLDVEPNQIVVGYDFEGTLTMEEDGEAFADLVESMLSKGPSSAARSLAMQLMGTSAVTVISPLGTLPLDKVRIDNAMPLLKEGSEAIDLSNASLGDIKFGSPPRGQEGVTFTTNLEVDLPASFPLSLDFGSATFDLTFTPPVDNATRAVLGDITLTPLALKRGTNKIPVEGSLVPPTTDSDRAGLNSFVSRYVAGKPAALKVVGKSIYLEDTLPSRASPKWLQKVAAALVVEMDVPGGSKAAFGDISVKDLGITARRGSDDGVNNAIRFEAVVSAELINPLGPDSPVTVDRAAVAMKLMRGDAILGSLDSGLLEAGSGSSRGSKQMVTLPFKKTELVFPDRGRAFGALAADLLKSDTEGESPSLTIDGTIAAYVSSDLGPLHLTELPLSTNVTLSGLDIAVESDGGLREWGLTDASDGFQLDATVAFDVGGSASSSTGASMSLIDLGAVMLDAYMGGKRLLRLTAPSLRLVDGSNTLKILGQMTPKYTDIPTAASLMSSVVSGDSVKLTVRGAEGDDSNSPEWVKAAVSALELEVPVKITAERGGGGREEGESASPFLRDVEVGGIVLDFVRGKDPFLEGSVVVEYALPKGVNISFDVNQLSLATSMSRAPISEVGAGKPTSLPTQVGRLSVTTADVSIPGDSKFRAVFDNGVIKVKDGERAAFEDFLSAVLYDSGATRLYLSGEASLVLVTRLGQLSLDGVKLDLSQDLKHLGGIDSDSVSLGTLQVSEGRADGLIMSTEIGLKNAASFGARLGDVKLDLYVAEKDLPERPRLRPPPRNGGGLLAPPPRPMPIPIEQQAPPLPEDGDLMLYVGQVTVRNLTLLPGKESKMPIDVLVFPTREGDSAQGPRRLISQYVSRKGSATLLKGRQNSTRVPLVNKALSRWESGVAISGAKESFMQGAELDLASLPLFGRGLEVTARLIIKNPFPVDVKLLYVDSTLFKDGVKIGQTTIDWRNDPMVIPGESTTKTDAYKLNVGAVTPQALTTFWQSLQGYSTVSAEGIVEVVIGEYGTLIDYNEATIPTTF</sequence>
<keyword evidence="2" id="KW-1133">Transmembrane helix</keyword>
<gene>
    <name evidence="3" type="ORF">Vbra_14119</name>
</gene>
<protein>
    <submittedName>
        <fullName evidence="3">Uncharacterized protein</fullName>
    </submittedName>
</protein>
<dbReference type="PANTHER" id="PTHR35895:SF1">
    <property type="entry name" value="LIPID-BINDING SERUM GLYCOPROTEIN C-TERMINAL DOMAIN-CONTAINING PROTEIN"/>
    <property type="match status" value="1"/>
</dbReference>
<feature type="region of interest" description="Disordered" evidence="1">
    <location>
        <begin position="643"/>
        <end position="687"/>
    </location>
</feature>
<reference evidence="3 4" key="1">
    <citation type="submission" date="2014-11" db="EMBL/GenBank/DDBJ databases">
        <authorList>
            <person name="Zhu J."/>
            <person name="Qi W."/>
            <person name="Song R."/>
        </authorList>
    </citation>
    <scope>NUCLEOTIDE SEQUENCE [LARGE SCALE GENOMIC DNA]</scope>
</reference>
<evidence type="ECO:0000256" key="1">
    <source>
        <dbReference type="SAM" id="MobiDB-lite"/>
    </source>
</evidence>
<dbReference type="OrthoDB" id="331023at2759"/>
<dbReference type="InterPro" id="IPR022185">
    <property type="entry name" value="DUF3712"/>
</dbReference>
<feature type="transmembrane region" description="Helical" evidence="2">
    <location>
        <begin position="190"/>
        <end position="213"/>
    </location>
</feature>
<feature type="region of interest" description="Disordered" evidence="1">
    <location>
        <begin position="57"/>
        <end position="169"/>
    </location>
</feature>
<dbReference type="EMBL" id="CDMY01000356">
    <property type="protein sequence ID" value="CEM05095.1"/>
    <property type="molecule type" value="Genomic_DNA"/>
</dbReference>
<keyword evidence="4" id="KW-1185">Reference proteome</keyword>
<feature type="region of interest" description="Disordered" evidence="1">
    <location>
        <begin position="2476"/>
        <end position="2551"/>
    </location>
</feature>
<evidence type="ECO:0000313" key="3">
    <source>
        <dbReference type="EMBL" id="CEM05095.1"/>
    </source>
</evidence>
<feature type="compositionally biased region" description="Pro residues" evidence="1">
    <location>
        <begin position="2528"/>
        <end position="2543"/>
    </location>
</feature>
<evidence type="ECO:0000256" key="2">
    <source>
        <dbReference type="SAM" id="Phobius"/>
    </source>
</evidence>
<dbReference type="PhylomeDB" id="A0A0G4F0A0"/>
<feature type="compositionally biased region" description="Low complexity" evidence="1">
    <location>
        <begin position="133"/>
        <end position="153"/>
    </location>
</feature>
<organism evidence="3 4">
    <name type="scientific">Vitrella brassicaformis (strain CCMP3155)</name>
    <dbReference type="NCBI Taxonomy" id="1169540"/>
    <lineage>
        <taxon>Eukaryota</taxon>
        <taxon>Sar</taxon>
        <taxon>Alveolata</taxon>
        <taxon>Colpodellida</taxon>
        <taxon>Vitrellaceae</taxon>
        <taxon>Vitrella</taxon>
    </lineage>
</organism>
<keyword evidence="2" id="KW-0812">Transmembrane</keyword>
<dbReference type="PANTHER" id="PTHR35895">
    <property type="entry name" value="CHROMOSOME 16, WHOLE GENOME SHOTGUN SEQUENCE"/>
    <property type="match status" value="1"/>
</dbReference>
<accession>A0A0G4F0A0</accession>
<feature type="compositionally biased region" description="Low complexity" evidence="1">
    <location>
        <begin position="2501"/>
        <end position="2527"/>
    </location>
</feature>
<evidence type="ECO:0000313" key="4">
    <source>
        <dbReference type="Proteomes" id="UP000041254"/>
    </source>
</evidence>
<dbReference type="VEuPathDB" id="CryptoDB:Vbra_14119"/>
<proteinExistence type="predicted"/>
<dbReference type="Proteomes" id="UP000041254">
    <property type="component" value="Unassembled WGS sequence"/>
</dbReference>
<dbReference type="Pfam" id="PF12505">
    <property type="entry name" value="DUF3712"/>
    <property type="match status" value="2"/>
</dbReference>
<dbReference type="STRING" id="1169540.A0A0G4F0A0"/>